<sequence length="163" mass="19151">MEIEVIQNKIFEIRGCKVMLDFDLALMYNVETKVFKQSVRRNINRFPEDFMFELTEIEFNSLRSQIVTSNRGGSRYMPFAFTEQGIAMLSSVLNSEKAIEVNISIIRAFVTFRQFSLTYNELKDRIVEIESQFPDIYKALNYLVDKDAVSKNNEERNKIGYKK</sequence>
<name>A0A553E440_9FLAO</name>
<dbReference type="RefSeq" id="WP_144256326.1">
    <property type="nucleotide sequence ID" value="NZ_VJZT01000007.1"/>
</dbReference>
<protein>
    <submittedName>
        <fullName evidence="2">ORF6N domain-containing protein</fullName>
    </submittedName>
</protein>
<evidence type="ECO:0000313" key="2">
    <source>
        <dbReference type="EMBL" id="TRX39750.1"/>
    </source>
</evidence>
<dbReference type="InterPro" id="IPR018873">
    <property type="entry name" value="KilA-N_DNA-bd_domain"/>
</dbReference>
<comment type="caution">
    <text evidence="2">The sequence shown here is derived from an EMBL/GenBank/DDBJ whole genome shotgun (WGS) entry which is preliminary data.</text>
</comment>
<keyword evidence="3" id="KW-1185">Reference proteome</keyword>
<proteinExistence type="predicted"/>
<dbReference type="Proteomes" id="UP000316371">
    <property type="component" value="Unassembled WGS sequence"/>
</dbReference>
<feature type="domain" description="KilA-N DNA-binding" evidence="1">
    <location>
        <begin position="8"/>
        <end position="92"/>
    </location>
</feature>
<reference evidence="2 3" key="1">
    <citation type="submission" date="2019-07" db="EMBL/GenBank/DDBJ databases">
        <title>Novel species of Flavobacterium.</title>
        <authorList>
            <person name="Liu Q."/>
            <person name="Xin Y.-H."/>
        </authorList>
    </citation>
    <scope>NUCLEOTIDE SEQUENCE [LARGE SCALE GENOMIC DNA]</scope>
    <source>
        <strain evidence="2 3">LB1R34</strain>
    </source>
</reference>
<dbReference type="EMBL" id="VJZT01000007">
    <property type="protein sequence ID" value="TRX39750.1"/>
    <property type="molecule type" value="Genomic_DNA"/>
</dbReference>
<dbReference type="AlphaFoldDB" id="A0A553E440"/>
<gene>
    <name evidence="2" type="ORF">FNW21_08580</name>
</gene>
<evidence type="ECO:0000313" key="3">
    <source>
        <dbReference type="Proteomes" id="UP000316371"/>
    </source>
</evidence>
<dbReference type="Pfam" id="PF10543">
    <property type="entry name" value="ORF6N"/>
    <property type="match status" value="1"/>
</dbReference>
<dbReference type="OrthoDB" id="9816206at2"/>
<evidence type="ECO:0000259" key="1">
    <source>
        <dbReference type="Pfam" id="PF10543"/>
    </source>
</evidence>
<accession>A0A553E440</accession>
<organism evidence="2 3">
    <name type="scientific">Flavobacterium restrictum</name>
    <dbReference type="NCBI Taxonomy" id="2594428"/>
    <lineage>
        <taxon>Bacteria</taxon>
        <taxon>Pseudomonadati</taxon>
        <taxon>Bacteroidota</taxon>
        <taxon>Flavobacteriia</taxon>
        <taxon>Flavobacteriales</taxon>
        <taxon>Flavobacteriaceae</taxon>
        <taxon>Flavobacterium</taxon>
    </lineage>
</organism>